<accession>A0AAD9PRR5</accession>
<reference evidence="4" key="1">
    <citation type="journal article" date="2023" name="G3 (Bethesda)">
        <title>Whole genome assembly and annotation of the endangered Caribbean coral Acropora cervicornis.</title>
        <authorList>
            <person name="Selwyn J.D."/>
            <person name="Vollmer S.V."/>
        </authorList>
    </citation>
    <scope>NUCLEOTIDE SEQUENCE</scope>
    <source>
        <strain evidence="4">K2</strain>
    </source>
</reference>
<reference evidence="4" key="2">
    <citation type="journal article" date="2023" name="Science">
        <title>Genomic signatures of disease resistance in endangered staghorn corals.</title>
        <authorList>
            <person name="Vollmer S.V."/>
            <person name="Selwyn J.D."/>
            <person name="Despard B.A."/>
            <person name="Roesel C.L."/>
        </authorList>
    </citation>
    <scope>NUCLEOTIDE SEQUENCE</scope>
    <source>
        <strain evidence="4">K2</strain>
    </source>
</reference>
<gene>
    <name evidence="4" type="ORF">P5673_032105</name>
</gene>
<comment type="caution">
    <text evidence="4">The sequence shown here is derived from an EMBL/GenBank/DDBJ whole genome shotgun (WGS) entry which is preliminary data.</text>
</comment>
<name>A0AAD9PRR5_ACRCE</name>
<dbReference type="PANTHER" id="PTHR12857">
    <property type="entry name" value="CXXC MOTIF CONTAINING ZINC BINDING PROTEIN"/>
    <property type="match status" value="1"/>
</dbReference>
<dbReference type="InterPro" id="IPR008584">
    <property type="entry name" value="CXXC_Zn-binding_euk"/>
</dbReference>
<keyword evidence="2" id="KW-0479">Metal-binding</keyword>
<dbReference type="AlphaFoldDB" id="A0AAD9PRR5"/>
<evidence type="ECO:0000256" key="2">
    <source>
        <dbReference type="ARBA" id="ARBA00022723"/>
    </source>
</evidence>
<evidence type="ECO:0000256" key="1">
    <source>
        <dbReference type="ARBA" id="ARBA00007818"/>
    </source>
</evidence>
<organism evidence="4 5">
    <name type="scientific">Acropora cervicornis</name>
    <name type="common">Staghorn coral</name>
    <dbReference type="NCBI Taxonomy" id="6130"/>
    <lineage>
        <taxon>Eukaryota</taxon>
        <taxon>Metazoa</taxon>
        <taxon>Cnidaria</taxon>
        <taxon>Anthozoa</taxon>
        <taxon>Hexacorallia</taxon>
        <taxon>Scleractinia</taxon>
        <taxon>Astrocoeniina</taxon>
        <taxon>Acroporidae</taxon>
        <taxon>Acropora</taxon>
    </lineage>
</organism>
<keyword evidence="5" id="KW-1185">Reference proteome</keyword>
<comment type="similarity">
    <text evidence="1">Belongs to the UPF0587 family.</text>
</comment>
<sequence length="113" mass="13261">MVRIALQFKANLENLTNVRPDEDDFRWYLKLRCQNCGEETKDWVYMCLIENKPIRGSRGTANFVSKCKLCGRENSMDIMKDSIKAYTDWSDYDEKAGQAVGIYEVTHRFVKLH</sequence>
<dbReference type="PANTHER" id="PTHR12857:SF0">
    <property type="entry name" value="CXXC MOTIF CONTAINING ZINC BINDING PROTEIN"/>
    <property type="match status" value="1"/>
</dbReference>
<dbReference type="GO" id="GO:0008270">
    <property type="term" value="F:zinc ion binding"/>
    <property type="evidence" value="ECO:0007669"/>
    <property type="project" value="TreeGrafter"/>
</dbReference>
<proteinExistence type="inferred from homology"/>
<dbReference type="SUPFAM" id="SSF141678">
    <property type="entry name" value="MAL13P1.257-like"/>
    <property type="match status" value="1"/>
</dbReference>
<dbReference type="Proteomes" id="UP001249851">
    <property type="component" value="Unassembled WGS sequence"/>
</dbReference>
<dbReference type="EMBL" id="JARQWQ010000166">
    <property type="protein sequence ID" value="KAK2547827.1"/>
    <property type="molecule type" value="Genomic_DNA"/>
</dbReference>
<evidence type="ECO:0000256" key="3">
    <source>
        <dbReference type="ARBA" id="ARBA00022833"/>
    </source>
</evidence>
<evidence type="ECO:0000313" key="4">
    <source>
        <dbReference type="EMBL" id="KAK2547827.1"/>
    </source>
</evidence>
<keyword evidence="3" id="KW-0862">Zinc</keyword>
<evidence type="ECO:0000313" key="5">
    <source>
        <dbReference type="Proteomes" id="UP001249851"/>
    </source>
</evidence>
<dbReference type="Pfam" id="PF05907">
    <property type="entry name" value="CXXC_Zn-b_euk"/>
    <property type="match status" value="1"/>
</dbReference>
<protein>
    <submittedName>
        <fullName evidence="4">UPF0587 protein</fullName>
    </submittedName>
</protein>